<dbReference type="SUPFAM" id="SSF55486">
    <property type="entry name" value="Metalloproteases ('zincins'), catalytic domain"/>
    <property type="match status" value="1"/>
</dbReference>
<gene>
    <name evidence="3" type="ORF">UY25_C0004G0092</name>
</gene>
<evidence type="ECO:0000256" key="2">
    <source>
        <dbReference type="SAM" id="Phobius"/>
    </source>
</evidence>
<evidence type="ECO:0000313" key="3">
    <source>
        <dbReference type="EMBL" id="KKU93052.1"/>
    </source>
</evidence>
<name>A0A837IKW0_9BACT</name>
<protein>
    <submittedName>
        <fullName evidence="3">Uncharacterized protein</fullName>
    </submittedName>
</protein>
<evidence type="ECO:0000313" key="4">
    <source>
        <dbReference type="Proteomes" id="UP000034462"/>
    </source>
</evidence>
<reference evidence="3 4" key="1">
    <citation type="journal article" date="2015" name="Nature">
        <title>rRNA introns, odd ribosomes, and small enigmatic genomes across a large radiation of phyla.</title>
        <authorList>
            <person name="Brown C.T."/>
            <person name="Hug L.A."/>
            <person name="Thomas B.C."/>
            <person name="Sharon I."/>
            <person name="Castelle C.J."/>
            <person name="Singh A."/>
            <person name="Wilkins M.J."/>
            <person name="Williams K.H."/>
            <person name="Banfield J.F."/>
        </authorList>
    </citation>
    <scope>NUCLEOTIDE SEQUENCE [LARGE SCALE GENOMIC DNA]</scope>
</reference>
<keyword evidence="2" id="KW-0812">Transmembrane</keyword>
<evidence type="ECO:0000256" key="1">
    <source>
        <dbReference type="SAM" id="MobiDB-lite"/>
    </source>
</evidence>
<dbReference type="EMBL" id="LCPH01000004">
    <property type="protein sequence ID" value="KKU93052.1"/>
    <property type="molecule type" value="Genomic_DNA"/>
</dbReference>
<comment type="caution">
    <text evidence="3">The sequence shown here is derived from an EMBL/GenBank/DDBJ whole genome shotgun (WGS) entry which is preliminary data.</text>
</comment>
<proteinExistence type="predicted"/>
<dbReference type="AlphaFoldDB" id="A0A837IKW0"/>
<feature type="region of interest" description="Disordered" evidence="1">
    <location>
        <begin position="304"/>
        <end position="327"/>
    </location>
</feature>
<organism evidence="3 4">
    <name type="scientific">Candidatus Yanofskybacteria bacterium GW2011_GWC1_48_11</name>
    <dbReference type="NCBI Taxonomy" id="1619027"/>
    <lineage>
        <taxon>Bacteria</taxon>
        <taxon>Candidatus Yanofskyibacteriota</taxon>
    </lineage>
</organism>
<feature type="compositionally biased region" description="Polar residues" evidence="1">
    <location>
        <begin position="304"/>
        <end position="318"/>
    </location>
</feature>
<accession>A0A837IKW0</accession>
<keyword evidence="2" id="KW-0472">Membrane</keyword>
<feature type="transmembrane region" description="Helical" evidence="2">
    <location>
        <begin position="12"/>
        <end position="30"/>
    </location>
</feature>
<sequence length="557" mass="62420">MDLSAKTNWKFLAIVIALVVIVGGGVLLSLQDESANLPKLDIQNEAKNEIKIGQVEINYNLISGIQSSVDEGHQPWRLNPIMVLRAEIAQYGFDPEKDLETLDTPDTSIQAEFGKSINEFSTDVKHEDKTYVVTLIQPIPGEGKIWTISEVELKTAETINWQTYRNEDFGFEVKFPSVLVLQKNTGEAYTSFLGKLTGESYFLQFGYISQSTLDARGISYCEAYPNDSRCERFTFDNVEFLIDWDIETEGALTRSRAEILKSEGGMVVIDILHSPSRDVKSFFRQILSTFRFIESEGMQDRQTEVQTLSQETNNVKKQNSQEEEREPVVTQIEEPMVFIVKPYLVYPADKAMIPLYETAVQGYLAELRQWYFDQVGATFQMVPLEVIRHPFRNYLEMRCGENPRQECINNLSLFEGNWAQYMNEAIYGGAAAYYAGGPCWAADTAYLVFGAGGGGYAGANSDGNSCGWAVVSDWVLEPISGVPNEWGIPCVYSSGWQCGGGVPKGTPAHELGHAFGLPHPGEQYADQSIMQWHGNYPGVGLLPQEIEFLRDSPFFNL</sequence>
<dbReference type="Proteomes" id="UP000034462">
    <property type="component" value="Unassembled WGS sequence"/>
</dbReference>
<keyword evidence="2" id="KW-1133">Transmembrane helix</keyword>